<dbReference type="Pfam" id="PF12698">
    <property type="entry name" value="ABC2_membrane_3"/>
    <property type="match status" value="1"/>
</dbReference>
<keyword evidence="5" id="KW-0175">Coiled coil</keyword>
<dbReference type="GO" id="GO:0016020">
    <property type="term" value="C:membrane"/>
    <property type="evidence" value="ECO:0007669"/>
    <property type="project" value="UniProtKB-SubCell"/>
</dbReference>
<comment type="caution">
    <text evidence="8">The sequence shown here is derived from an EMBL/GenBank/DDBJ whole genome shotgun (WGS) entry which is preliminary data.</text>
</comment>
<evidence type="ECO:0000259" key="7">
    <source>
        <dbReference type="Pfam" id="PF12698"/>
    </source>
</evidence>
<evidence type="ECO:0000256" key="6">
    <source>
        <dbReference type="SAM" id="Phobius"/>
    </source>
</evidence>
<dbReference type="InterPro" id="IPR017501">
    <property type="entry name" value="Phage_infect_YhgE_C"/>
</dbReference>
<organism evidence="8 9">
    <name type="scientific">Bacillus salipaludis</name>
    <dbReference type="NCBI Taxonomy" id="2547811"/>
    <lineage>
        <taxon>Bacteria</taxon>
        <taxon>Bacillati</taxon>
        <taxon>Bacillota</taxon>
        <taxon>Bacilli</taxon>
        <taxon>Bacillales</taxon>
        <taxon>Bacillaceae</taxon>
        <taxon>Bacillus</taxon>
    </lineage>
</organism>
<evidence type="ECO:0000256" key="3">
    <source>
        <dbReference type="ARBA" id="ARBA00022989"/>
    </source>
</evidence>
<dbReference type="NCBIfam" id="TIGR03061">
    <property type="entry name" value="pip_yhgE_Nterm"/>
    <property type="match status" value="1"/>
</dbReference>
<dbReference type="GO" id="GO:0140359">
    <property type="term" value="F:ABC-type transporter activity"/>
    <property type="evidence" value="ECO:0007669"/>
    <property type="project" value="InterPro"/>
</dbReference>
<evidence type="ECO:0000313" key="9">
    <source>
        <dbReference type="Proteomes" id="UP000295132"/>
    </source>
</evidence>
<feature type="transmembrane region" description="Helical" evidence="6">
    <location>
        <begin position="489"/>
        <end position="506"/>
    </location>
</feature>
<evidence type="ECO:0000256" key="4">
    <source>
        <dbReference type="ARBA" id="ARBA00023136"/>
    </source>
</evidence>
<dbReference type="PANTHER" id="PTHR43077:SF10">
    <property type="entry name" value="TRANSPORT PERMEASE PROTEIN"/>
    <property type="match status" value="1"/>
</dbReference>
<name>A0A4R5VWH1_9BACI</name>
<feature type="transmembrane region" description="Helical" evidence="6">
    <location>
        <begin position="527"/>
        <end position="552"/>
    </location>
</feature>
<dbReference type="AlphaFoldDB" id="A0A4R5VWH1"/>
<protein>
    <submittedName>
        <fullName evidence="8">YhgE/Pip domain-containing protein</fullName>
    </submittedName>
</protein>
<dbReference type="EMBL" id="SMYO01000003">
    <property type="protein sequence ID" value="TDK63407.1"/>
    <property type="molecule type" value="Genomic_DNA"/>
</dbReference>
<feature type="transmembrane region" description="Helical" evidence="6">
    <location>
        <begin position="558"/>
        <end position="578"/>
    </location>
</feature>
<keyword evidence="4 6" id="KW-0472">Membrane</keyword>
<evidence type="ECO:0000256" key="1">
    <source>
        <dbReference type="ARBA" id="ARBA00004141"/>
    </source>
</evidence>
<comment type="subcellular location">
    <subcellularLocation>
        <location evidence="1">Membrane</location>
        <topology evidence="1">Multi-pass membrane protein</topology>
    </subcellularLocation>
</comment>
<keyword evidence="3 6" id="KW-1133">Transmembrane helix</keyword>
<dbReference type="InterPro" id="IPR051328">
    <property type="entry name" value="T7SS_ABC-Transporter"/>
</dbReference>
<feature type="transmembrane region" description="Helical" evidence="6">
    <location>
        <begin position="645"/>
        <end position="662"/>
    </location>
</feature>
<feature type="transmembrane region" description="Helical" evidence="6">
    <location>
        <begin position="590"/>
        <end position="613"/>
    </location>
</feature>
<evidence type="ECO:0000256" key="2">
    <source>
        <dbReference type="ARBA" id="ARBA00022692"/>
    </source>
</evidence>
<proteinExistence type="predicted"/>
<reference evidence="8 9" key="1">
    <citation type="submission" date="2019-03" db="EMBL/GenBank/DDBJ databases">
        <title>Bacillus niacini sp. nov. a Nicotinate-Metabolizing Mesophile Isolated from Soil.</title>
        <authorList>
            <person name="Zhang G."/>
        </authorList>
    </citation>
    <scope>NUCLEOTIDE SEQUENCE [LARGE SCALE GENOMIC DNA]</scope>
    <source>
        <strain evidence="8 9">WN066</strain>
    </source>
</reference>
<keyword evidence="2 6" id="KW-0812">Transmembrane</keyword>
<dbReference type="PANTHER" id="PTHR43077">
    <property type="entry name" value="TRANSPORT PERMEASE YVFS-RELATED"/>
    <property type="match status" value="1"/>
</dbReference>
<feature type="coiled-coil region" evidence="5">
    <location>
        <begin position="291"/>
        <end position="318"/>
    </location>
</feature>
<feature type="domain" description="ABC-2 type transporter transmembrane" evidence="7">
    <location>
        <begin position="37"/>
        <end position="179"/>
    </location>
</feature>
<accession>A0A4R5VWH1</accession>
<gene>
    <name evidence="8" type="ORF">E2K98_08185</name>
</gene>
<dbReference type="Proteomes" id="UP000295132">
    <property type="component" value="Unassembled WGS sequence"/>
</dbReference>
<dbReference type="Gene3D" id="3.40.1710.10">
    <property type="entry name" value="abc type-2 transporter like domain"/>
    <property type="match status" value="1"/>
</dbReference>
<sequence length="684" mass="76414">MHYDMRCFEMGKIWHIYRSDWKNIFRVPSVALLVVGLMILPSMYAWFNIKSMWDPYGNTSGIQVAVANEDEGARISGKNINVGNETVKNLKKNHKLGWVFVRTNEAKRGVEEGDYYAYLIIPKEFSKKITSIISANPEKPEIIFGVNEKINAVAPKIASSGASSVTAQISQAFIKTVGDAIFSGFYKAGVELEKDLPSILDVEKQVFALEKALPVIDQMGKKAIELEGKLPEIHRKGQQIIELEQRISELERAGASILKVKDNLQLVKDAGDKVLALQGKLSEIQRTSLIVADVVANLTEIETKIKDAMEQAKAANEADTKGNQEQLNQVYDELVKIQHDVQATRVDLQQKVDKVVGGINTASAFVKNELPTIEQKIDKAADFVRNDLPGLEEDIRKAADLVRTKLPEVERVIHKAADLARNDLPGFEEKVRTAADRIRQFKNSANIYDLIQFLKHDPTKESNFLSNPVLLKTKRIFPIPNYGSAMSPFYTMLALWVGATLLVASLRVDVENLDNRYRDYQLYLARLLTFLTIGIFQAAIVSFGDLFIIHTYVVDKGWFVLFSIFISMVFIVITYTLCSVFGNIGKGLAIILLVLQISSSGATFPVSVTSTFFQKLNPFMPFTYGVSMLRETVGGMINKIVVKDFFALLVFVGISFLIAFVLKKPLGTRIQKTAEKAKATKLVP</sequence>
<dbReference type="InterPro" id="IPR017500">
    <property type="entry name" value="Phage_infect_YhgE_N"/>
</dbReference>
<evidence type="ECO:0000256" key="5">
    <source>
        <dbReference type="SAM" id="Coils"/>
    </source>
</evidence>
<feature type="transmembrane region" description="Helical" evidence="6">
    <location>
        <begin position="24"/>
        <end position="47"/>
    </location>
</feature>
<evidence type="ECO:0000313" key="8">
    <source>
        <dbReference type="EMBL" id="TDK63407.1"/>
    </source>
</evidence>
<dbReference type="NCBIfam" id="TIGR03062">
    <property type="entry name" value="pip_yhgE_Cterm"/>
    <property type="match status" value="1"/>
</dbReference>
<dbReference type="InterPro" id="IPR013525">
    <property type="entry name" value="ABC2_TM"/>
</dbReference>